<evidence type="ECO:0000256" key="1">
    <source>
        <dbReference type="SAM" id="MobiDB-lite"/>
    </source>
</evidence>
<dbReference type="Pfam" id="PF11951">
    <property type="entry name" value="Fungal_trans_2"/>
    <property type="match status" value="1"/>
</dbReference>
<feature type="region of interest" description="Disordered" evidence="1">
    <location>
        <begin position="1"/>
        <end position="92"/>
    </location>
</feature>
<name>A0A6G1JKN5_9PLEO</name>
<dbReference type="PANTHER" id="PTHR37540:SF5">
    <property type="entry name" value="TRANSCRIPTION FACTOR DOMAIN-CONTAINING PROTEIN"/>
    <property type="match status" value="1"/>
</dbReference>
<organism evidence="2 3">
    <name type="scientific">Lentithecium fluviatile CBS 122367</name>
    <dbReference type="NCBI Taxonomy" id="1168545"/>
    <lineage>
        <taxon>Eukaryota</taxon>
        <taxon>Fungi</taxon>
        <taxon>Dikarya</taxon>
        <taxon>Ascomycota</taxon>
        <taxon>Pezizomycotina</taxon>
        <taxon>Dothideomycetes</taxon>
        <taxon>Pleosporomycetidae</taxon>
        <taxon>Pleosporales</taxon>
        <taxon>Massarineae</taxon>
        <taxon>Lentitheciaceae</taxon>
        <taxon>Lentithecium</taxon>
    </lineage>
</organism>
<proteinExistence type="predicted"/>
<accession>A0A6G1JKN5</accession>
<gene>
    <name evidence="2" type="ORF">K458DRAFT_67548</name>
</gene>
<sequence>MAGKVQFINSTGDFSSAAKKAQKSLVRSHIATQRQHQRRQRDVENHARGTRVVSSEQSTPPTAALNNTAKETPPESDGEETADEGMNPAGNALERYTSPLVAVSNEMVEQISSTEAEGNSNNDVLRPFHEGGHLLPLPTAPSPYSYLGQGTREWFVPMPLVKSHRMSKHLFYYVNVLMPKLHPSYTTNLVRRTYGCGMLRYADELTLASIAAFSATSRALISGDMEGAQSPTSSSAFHDGAFDWIHYKGQTIRLLNERLASGESVDVTDTGLVTGIVSLIFMEALTGNVTEATTHMNGLRCIATLWRTQPHKPMPYKVASKIVASDIKLATLTNTSPSLPFAITFDVPIPQPLPGISHLLPTLGTRLLQQWAAISTNAAFIPIIHDIVTMTRYTEAVYDWVFPYIEDDSYMEYIGHQNLWIEHRLLSFHTNGVIDEACRIACHLYVNTVLVRGWSNNSAVIRRLVGRLREVLSKGSFEREGLGDMLLWVSFIGACCSHEREDEGSFSTEFEKGVVSLGLESCEAASGLLSRFLFIERVHGEGLKRVWQVAIR</sequence>
<evidence type="ECO:0000313" key="2">
    <source>
        <dbReference type="EMBL" id="KAF2691122.1"/>
    </source>
</evidence>
<protein>
    <recommendedName>
        <fullName evidence="4">Tachykinin family protein</fullName>
    </recommendedName>
</protein>
<reference evidence="2" key="1">
    <citation type="journal article" date="2020" name="Stud. Mycol.">
        <title>101 Dothideomycetes genomes: a test case for predicting lifestyles and emergence of pathogens.</title>
        <authorList>
            <person name="Haridas S."/>
            <person name="Albert R."/>
            <person name="Binder M."/>
            <person name="Bloem J."/>
            <person name="Labutti K."/>
            <person name="Salamov A."/>
            <person name="Andreopoulos B."/>
            <person name="Baker S."/>
            <person name="Barry K."/>
            <person name="Bills G."/>
            <person name="Bluhm B."/>
            <person name="Cannon C."/>
            <person name="Castanera R."/>
            <person name="Culley D."/>
            <person name="Daum C."/>
            <person name="Ezra D."/>
            <person name="Gonzalez J."/>
            <person name="Henrissat B."/>
            <person name="Kuo A."/>
            <person name="Liang C."/>
            <person name="Lipzen A."/>
            <person name="Lutzoni F."/>
            <person name="Magnuson J."/>
            <person name="Mondo S."/>
            <person name="Nolan M."/>
            <person name="Ohm R."/>
            <person name="Pangilinan J."/>
            <person name="Park H.-J."/>
            <person name="Ramirez L."/>
            <person name="Alfaro M."/>
            <person name="Sun H."/>
            <person name="Tritt A."/>
            <person name="Yoshinaga Y."/>
            <person name="Zwiers L.-H."/>
            <person name="Turgeon B."/>
            <person name="Goodwin S."/>
            <person name="Spatafora J."/>
            <person name="Crous P."/>
            <person name="Grigoriev I."/>
        </authorList>
    </citation>
    <scope>NUCLEOTIDE SEQUENCE</scope>
    <source>
        <strain evidence="2">CBS 122367</strain>
    </source>
</reference>
<evidence type="ECO:0008006" key="4">
    <source>
        <dbReference type="Google" id="ProtNLM"/>
    </source>
</evidence>
<dbReference type="Proteomes" id="UP000799291">
    <property type="component" value="Unassembled WGS sequence"/>
</dbReference>
<feature type="compositionally biased region" description="Polar residues" evidence="1">
    <location>
        <begin position="52"/>
        <end position="70"/>
    </location>
</feature>
<evidence type="ECO:0000313" key="3">
    <source>
        <dbReference type="Proteomes" id="UP000799291"/>
    </source>
</evidence>
<dbReference type="PANTHER" id="PTHR37540">
    <property type="entry name" value="TRANSCRIPTION FACTOR (ACR-2), PUTATIVE-RELATED-RELATED"/>
    <property type="match status" value="1"/>
</dbReference>
<dbReference type="OrthoDB" id="4158087at2759"/>
<dbReference type="EMBL" id="MU005570">
    <property type="protein sequence ID" value="KAF2691122.1"/>
    <property type="molecule type" value="Genomic_DNA"/>
</dbReference>
<feature type="compositionally biased region" description="Acidic residues" evidence="1">
    <location>
        <begin position="74"/>
        <end position="83"/>
    </location>
</feature>
<dbReference type="InterPro" id="IPR021858">
    <property type="entry name" value="Fun_TF"/>
</dbReference>
<keyword evidence="3" id="KW-1185">Reference proteome</keyword>
<dbReference type="AlphaFoldDB" id="A0A6G1JKN5"/>